<dbReference type="Pfam" id="PF01778">
    <property type="entry name" value="Ribosomal_L28e"/>
    <property type="match status" value="1"/>
</dbReference>
<evidence type="ECO:0000256" key="3">
    <source>
        <dbReference type="ARBA" id="ARBA00023242"/>
    </source>
</evidence>
<dbReference type="GO" id="GO:0000460">
    <property type="term" value="P:maturation of 5.8S rRNA"/>
    <property type="evidence" value="ECO:0007669"/>
    <property type="project" value="TreeGrafter"/>
</dbReference>
<dbReference type="HOGENOM" id="CLU_050888_2_1_1"/>
<keyword evidence="7" id="KW-1185">Reference proteome</keyword>
<protein>
    <recommendedName>
        <fullName evidence="4">Protein MAK16 homolog</fullName>
    </recommendedName>
</protein>
<evidence type="ECO:0000256" key="4">
    <source>
        <dbReference type="PIRNR" id="PIRNR003352"/>
    </source>
</evidence>
<dbReference type="eggNOG" id="KOG3064">
    <property type="taxonomic scope" value="Eukaryota"/>
</dbReference>
<dbReference type="PANTHER" id="PTHR23405:SF4">
    <property type="entry name" value="PROTEIN MAK16 HOMOLOG"/>
    <property type="match status" value="1"/>
</dbReference>
<evidence type="ECO:0000256" key="2">
    <source>
        <dbReference type="ARBA" id="ARBA00005514"/>
    </source>
</evidence>
<feature type="domain" description="Ribosomal eL28/Mak16" evidence="5">
    <location>
        <begin position="6"/>
        <end position="117"/>
    </location>
</feature>
<dbReference type="GeneID" id="5000120"/>
<evidence type="ECO:0000259" key="5">
    <source>
        <dbReference type="Pfam" id="PF01778"/>
    </source>
</evidence>
<dbReference type="OMA" id="WHCIRHG"/>
<dbReference type="Pfam" id="PF04874">
    <property type="entry name" value="Mak16"/>
    <property type="match status" value="1"/>
</dbReference>
<keyword evidence="3 4" id="KW-0539">Nucleus</keyword>
<name>A4RSW6_OSTLU</name>
<dbReference type="FunFam" id="3.30.390.110:FF:000001">
    <property type="entry name" value="Protein MAK16 homolog"/>
    <property type="match status" value="1"/>
</dbReference>
<dbReference type="PANTHER" id="PTHR23405">
    <property type="entry name" value="MAINTENANCE OF KILLER 16 MAK16 PROTEIN-RELATED"/>
    <property type="match status" value="1"/>
</dbReference>
<dbReference type="AlphaFoldDB" id="A4RSW6"/>
<dbReference type="GO" id="GO:0000470">
    <property type="term" value="P:maturation of LSU-rRNA"/>
    <property type="evidence" value="ECO:0007669"/>
    <property type="project" value="TreeGrafter"/>
</dbReference>
<dbReference type="Proteomes" id="UP000001568">
    <property type="component" value="Chromosome 2"/>
</dbReference>
<dbReference type="InterPro" id="IPR006958">
    <property type="entry name" value="Mak16"/>
</dbReference>
<dbReference type="STRING" id="436017.A4RSW6"/>
<dbReference type="Gramene" id="ABO94716">
    <property type="protein sequence ID" value="ABO94716"/>
    <property type="gene ID" value="OSTLU_119554"/>
</dbReference>
<organism evidence="6 7">
    <name type="scientific">Ostreococcus lucimarinus (strain CCE9901)</name>
    <dbReference type="NCBI Taxonomy" id="436017"/>
    <lineage>
        <taxon>Eukaryota</taxon>
        <taxon>Viridiplantae</taxon>
        <taxon>Chlorophyta</taxon>
        <taxon>Mamiellophyceae</taxon>
        <taxon>Mamiellales</taxon>
        <taxon>Bathycoccaceae</taxon>
        <taxon>Ostreococcus</taxon>
    </lineage>
</organism>
<proteinExistence type="inferred from homology"/>
<dbReference type="GO" id="GO:0005730">
    <property type="term" value="C:nucleolus"/>
    <property type="evidence" value="ECO:0007669"/>
    <property type="project" value="UniProtKB-UniRule"/>
</dbReference>
<dbReference type="KEGG" id="olu:OSTLU_119554"/>
<evidence type="ECO:0000256" key="1">
    <source>
        <dbReference type="ARBA" id="ARBA00004123"/>
    </source>
</evidence>
<dbReference type="Gene3D" id="3.30.390.110">
    <property type="match status" value="1"/>
</dbReference>
<gene>
    <name evidence="6" type="primary">Mak16</name>
    <name evidence="6" type="ORF">OSTLU_119554</name>
</gene>
<sequence>MQSDEVVWQIINHGQCSYRATSETSNFCRNEFSLTGMCNRSSCPLSNSQYATIREECGILNLYTKTVERSHMPSKLWEKTELSPKYAEALEQINSSLRHWPKFLVHKSKQRLTKLTQLLIRSRKLEKVGREKIQTMPARHTQRDARAESKAQVAARLDSSIENELLERLNAGVYESSYQFSTARYSHALEGTRKMGSPETKTPRKIRQRRLQREIEYEQIRTSVEQ</sequence>
<evidence type="ECO:0000313" key="6">
    <source>
        <dbReference type="EMBL" id="ABO94716.1"/>
    </source>
</evidence>
<comment type="subcellular location">
    <subcellularLocation>
        <location evidence="1">Nucleus</location>
    </subcellularLocation>
</comment>
<dbReference type="GO" id="GO:0030687">
    <property type="term" value="C:preribosome, large subunit precursor"/>
    <property type="evidence" value="ECO:0007669"/>
    <property type="project" value="TreeGrafter"/>
</dbReference>
<dbReference type="InterPro" id="IPR029004">
    <property type="entry name" value="Ribosomal_eL28/Mak16"/>
</dbReference>
<dbReference type="PIRSF" id="PIRSF003352">
    <property type="entry name" value="MAK16"/>
    <property type="match status" value="1"/>
</dbReference>
<dbReference type="OrthoDB" id="10251342at2759"/>
<accession>A4RSW6</accession>
<dbReference type="RefSeq" id="XP_001416423.1">
    <property type="nucleotide sequence ID" value="XM_001416386.1"/>
</dbReference>
<comment type="similarity">
    <text evidence="2 4">Belongs to the MAK16 family.</text>
</comment>
<dbReference type="EMBL" id="CP000582">
    <property type="protein sequence ID" value="ABO94716.1"/>
    <property type="molecule type" value="Genomic_DNA"/>
</dbReference>
<evidence type="ECO:0000313" key="7">
    <source>
        <dbReference type="Proteomes" id="UP000001568"/>
    </source>
</evidence>
<reference evidence="6 7" key="1">
    <citation type="journal article" date="2007" name="Proc. Natl. Acad. Sci. U.S.A.">
        <title>The tiny eukaryote Ostreococcus provides genomic insights into the paradox of plankton speciation.</title>
        <authorList>
            <person name="Palenik B."/>
            <person name="Grimwood J."/>
            <person name="Aerts A."/>
            <person name="Rouze P."/>
            <person name="Salamov A."/>
            <person name="Putnam N."/>
            <person name="Dupont C."/>
            <person name="Jorgensen R."/>
            <person name="Derelle E."/>
            <person name="Rombauts S."/>
            <person name="Zhou K."/>
            <person name="Otillar R."/>
            <person name="Merchant S.S."/>
            <person name="Podell S."/>
            <person name="Gaasterland T."/>
            <person name="Napoli C."/>
            <person name="Gendler K."/>
            <person name="Manuell A."/>
            <person name="Tai V."/>
            <person name="Vallon O."/>
            <person name="Piganeau G."/>
            <person name="Jancek S."/>
            <person name="Heijde M."/>
            <person name="Jabbari K."/>
            <person name="Bowler C."/>
            <person name="Lohr M."/>
            <person name="Robbens S."/>
            <person name="Werner G."/>
            <person name="Dubchak I."/>
            <person name="Pazour G.J."/>
            <person name="Ren Q."/>
            <person name="Paulsen I."/>
            <person name="Delwiche C."/>
            <person name="Schmutz J."/>
            <person name="Rokhsar D."/>
            <person name="Van de Peer Y."/>
            <person name="Moreau H."/>
            <person name="Grigoriev I.V."/>
        </authorList>
    </citation>
    <scope>NUCLEOTIDE SEQUENCE [LARGE SCALE GENOMIC DNA]</scope>
    <source>
        <strain evidence="6 7">CCE9901</strain>
    </source>
</reference>